<proteinExistence type="predicted"/>
<gene>
    <name evidence="1" type="ORF">OIU79_017136</name>
</gene>
<dbReference type="InterPro" id="IPR011990">
    <property type="entry name" value="TPR-like_helical_dom_sf"/>
</dbReference>
<keyword evidence="2" id="KW-1185">Reference proteome</keyword>
<dbReference type="Proteomes" id="UP001151532">
    <property type="component" value="Chromosome 5"/>
</dbReference>
<evidence type="ECO:0008006" key="3">
    <source>
        <dbReference type="Google" id="ProtNLM"/>
    </source>
</evidence>
<dbReference type="AlphaFoldDB" id="A0A9Q0WXP6"/>
<dbReference type="Gene3D" id="1.25.40.10">
    <property type="entry name" value="Tetratricopeptide repeat domain"/>
    <property type="match status" value="1"/>
</dbReference>
<protein>
    <recommendedName>
        <fullName evidence="3">Pentatricopeptide repeat-containing protein</fullName>
    </recommendedName>
</protein>
<evidence type="ECO:0000313" key="2">
    <source>
        <dbReference type="Proteomes" id="UP001151532"/>
    </source>
</evidence>
<dbReference type="PANTHER" id="PTHR47926:SF347">
    <property type="entry name" value="PENTATRICOPEPTIDE REPEAT-CONTAINING PROTEIN"/>
    <property type="match status" value="1"/>
</dbReference>
<dbReference type="GO" id="GO:0003723">
    <property type="term" value="F:RNA binding"/>
    <property type="evidence" value="ECO:0007669"/>
    <property type="project" value="InterPro"/>
</dbReference>
<reference evidence="1" key="2">
    <citation type="journal article" date="2023" name="Int. J. Mol. Sci.">
        <title>De Novo Assembly and Annotation of 11 Diverse Shrub Willow (Salix) Genomes Reveals Novel Gene Organization in Sex-Linked Regions.</title>
        <authorList>
            <person name="Hyden B."/>
            <person name="Feng K."/>
            <person name="Yates T.B."/>
            <person name="Jawdy S."/>
            <person name="Cereghino C."/>
            <person name="Smart L.B."/>
            <person name="Muchero W."/>
        </authorList>
    </citation>
    <scope>NUCLEOTIDE SEQUENCE</scope>
    <source>
        <tissue evidence="1">Shoot tip</tissue>
    </source>
</reference>
<dbReference type="PANTHER" id="PTHR47926">
    <property type="entry name" value="PENTATRICOPEPTIDE REPEAT-CONTAINING PROTEIN"/>
    <property type="match status" value="1"/>
</dbReference>
<organism evidence="1 2">
    <name type="scientific">Salix purpurea</name>
    <name type="common">Purple osier willow</name>
    <dbReference type="NCBI Taxonomy" id="77065"/>
    <lineage>
        <taxon>Eukaryota</taxon>
        <taxon>Viridiplantae</taxon>
        <taxon>Streptophyta</taxon>
        <taxon>Embryophyta</taxon>
        <taxon>Tracheophyta</taxon>
        <taxon>Spermatophyta</taxon>
        <taxon>Magnoliopsida</taxon>
        <taxon>eudicotyledons</taxon>
        <taxon>Gunneridae</taxon>
        <taxon>Pentapetalae</taxon>
        <taxon>rosids</taxon>
        <taxon>fabids</taxon>
        <taxon>Malpighiales</taxon>
        <taxon>Salicaceae</taxon>
        <taxon>Saliceae</taxon>
        <taxon>Salix</taxon>
    </lineage>
</organism>
<sequence length="126" mass="13924">MFCGKVELAPEIFKIPARNLASWNANLSGGFAGEGMELLKQMKLQGFEPCDYSFARALTSCSVLGSSEHGRQLHAELFSMDKAFEQLNFFEEMLVEDMLSDRVSFLTAISACSHTPDESLGQDGNF</sequence>
<accession>A0A9Q0WXP6</accession>
<dbReference type="GO" id="GO:0009451">
    <property type="term" value="P:RNA modification"/>
    <property type="evidence" value="ECO:0007669"/>
    <property type="project" value="InterPro"/>
</dbReference>
<reference evidence="1" key="1">
    <citation type="submission" date="2022-11" db="EMBL/GenBank/DDBJ databases">
        <authorList>
            <person name="Hyden B.L."/>
            <person name="Feng K."/>
            <person name="Yates T."/>
            <person name="Jawdy S."/>
            <person name="Smart L.B."/>
            <person name="Muchero W."/>
        </authorList>
    </citation>
    <scope>NUCLEOTIDE SEQUENCE</scope>
    <source>
        <tissue evidence="1">Shoot tip</tissue>
    </source>
</reference>
<comment type="caution">
    <text evidence="1">The sequence shown here is derived from an EMBL/GenBank/DDBJ whole genome shotgun (WGS) entry which is preliminary data.</text>
</comment>
<name>A0A9Q0WXP6_SALPP</name>
<dbReference type="InterPro" id="IPR046960">
    <property type="entry name" value="PPR_At4g14850-like_plant"/>
</dbReference>
<dbReference type="EMBL" id="JAPFFK010000002">
    <property type="protein sequence ID" value="KAJ6773605.1"/>
    <property type="molecule type" value="Genomic_DNA"/>
</dbReference>
<evidence type="ECO:0000313" key="1">
    <source>
        <dbReference type="EMBL" id="KAJ6773605.1"/>
    </source>
</evidence>